<dbReference type="VEuPathDB" id="TrichDB:TRFO_10235"/>
<evidence type="ECO:0000313" key="3">
    <source>
        <dbReference type="Proteomes" id="UP000179807"/>
    </source>
</evidence>
<dbReference type="AlphaFoldDB" id="A0A1J4JBK3"/>
<protein>
    <submittedName>
        <fullName evidence="2">Uncharacterized protein</fullName>
    </submittedName>
</protein>
<keyword evidence="1" id="KW-0812">Transmembrane</keyword>
<gene>
    <name evidence="2" type="ORF">TRFO_10235</name>
</gene>
<dbReference type="Gene3D" id="3.90.550.50">
    <property type="match status" value="1"/>
</dbReference>
<evidence type="ECO:0000313" key="2">
    <source>
        <dbReference type="EMBL" id="OHS96049.1"/>
    </source>
</evidence>
<keyword evidence="1" id="KW-1133">Transmembrane helix</keyword>
<dbReference type="OrthoDB" id="414175at2759"/>
<dbReference type="EMBL" id="MLAK01001204">
    <property type="protein sequence ID" value="OHS96049.1"/>
    <property type="molecule type" value="Genomic_DNA"/>
</dbReference>
<reference evidence="2" key="1">
    <citation type="submission" date="2016-10" db="EMBL/GenBank/DDBJ databases">
        <authorList>
            <person name="Benchimol M."/>
            <person name="Almeida L.G."/>
            <person name="Vasconcelos A.T."/>
            <person name="Perreira-Neves A."/>
            <person name="Rosa I.A."/>
            <person name="Tasca T."/>
            <person name="Bogo M.R."/>
            <person name="de Souza W."/>
        </authorList>
    </citation>
    <scope>NUCLEOTIDE SEQUENCE [LARGE SCALE GENOMIC DNA]</scope>
    <source>
        <strain evidence="2">K</strain>
    </source>
</reference>
<keyword evidence="1" id="KW-0472">Membrane</keyword>
<accession>A0A1J4JBK3</accession>
<organism evidence="2 3">
    <name type="scientific">Tritrichomonas foetus</name>
    <dbReference type="NCBI Taxonomy" id="1144522"/>
    <lineage>
        <taxon>Eukaryota</taxon>
        <taxon>Metamonada</taxon>
        <taxon>Parabasalia</taxon>
        <taxon>Tritrichomonadida</taxon>
        <taxon>Tritrichomonadidae</taxon>
        <taxon>Tritrichomonas</taxon>
    </lineage>
</organism>
<feature type="transmembrane region" description="Helical" evidence="1">
    <location>
        <begin position="12"/>
        <end position="33"/>
    </location>
</feature>
<dbReference type="RefSeq" id="XP_068349186.1">
    <property type="nucleotide sequence ID" value="XM_068495322.1"/>
</dbReference>
<proteinExistence type="predicted"/>
<dbReference type="Proteomes" id="UP000179807">
    <property type="component" value="Unassembled WGS sequence"/>
</dbReference>
<keyword evidence="3" id="KW-1185">Reference proteome</keyword>
<sequence>MVQQKDCYRSPFSFYVTGFIFIVLTIVGISVSISKNKAISFISDVDFLYYPKRDIPIYICIICVTNNSPRTPALLQSWGNDFLSTTTNTVLKFVSRDPNPPDYMKDMNLYYSAERRMTNFRYVFYMNYLSAHDFYENSNASWYVRTTYDCLVHLERFYDYMDNLSKKYDPNKDVVFKGKVVSKHVPKYTYIHGGSGWIMSRAAVKKYLDLEQTMKTLYENAGHGDDVNIVNFPKLLKMDLDEVDDGAFLGSPLKDEEYNATRNFDFSGIKRKCRFTNVKAQNPVPASKIIFFHNGRKKDYVFTIGKKMLDMAPPNIRFQSTHHYSELCTVN</sequence>
<evidence type="ECO:0000256" key="1">
    <source>
        <dbReference type="SAM" id="Phobius"/>
    </source>
</evidence>
<name>A0A1J4JBK3_9EUKA</name>
<dbReference type="GeneID" id="94830026"/>
<comment type="caution">
    <text evidence="2">The sequence shown here is derived from an EMBL/GenBank/DDBJ whole genome shotgun (WGS) entry which is preliminary data.</text>
</comment>